<reference evidence="3 4" key="1">
    <citation type="journal article" date="2016" name="Nat. Commun.">
        <title>Thousands of microbial genomes shed light on interconnected biogeochemical processes in an aquifer system.</title>
        <authorList>
            <person name="Anantharaman K."/>
            <person name="Brown C.T."/>
            <person name="Hug L.A."/>
            <person name="Sharon I."/>
            <person name="Castelle C.J."/>
            <person name="Probst A.J."/>
            <person name="Thomas B.C."/>
            <person name="Singh A."/>
            <person name="Wilkins M.J."/>
            <person name="Karaoz U."/>
            <person name="Brodie E.L."/>
            <person name="Williams K.H."/>
            <person name="Hubbard S.S."/>
            <person name="Banfield J.F."/>
        </authorList>
    </citation>
    <scope>NUCLEOTIDE SEQUENCE [LARGE SCALE GENOMIC DNA]</scope>
</reference>
<dbReference type="EMBL" id="MHIG01000009">
    <property type="protein sequence ID" value="OGY47726.1"/>
    <property type="molecule type" value="Genomic_DNA"/>
</dbReference>
<dbReference type="InterPro" id="IPR028098">
    <property type="entry name" value="Glyco_trans_4-like_N"/>
</dbReference>
<comment type="caution">
    <text evidence="3">The sequence shown here is derived from an EMBL/GenBank/DDBJ whole genome shotgun (WGS) entry which is preliminary data.</text>
</comment>
<feature type="domain" description="Glycosyltransferase subfamily 4-like N-terminal" evidence="2">
    <location>
        <begin position="16"/>
        <end position="178"/>
    </location>
</feature>
<name>A0A1G1Y7B9_9BACT</name>
<dbReference type="Pfam" id="PF13579">
    <property type="entry name" value="Glyco_trans_4_4"/>
    <property type="match status" value="1"/>
</dbReference>
<dbReference type="GO" id="GO:0016757">
    <property type="term" value="F:glycosyltransferase activity"/>
    <property type="evidence" value="ECO:0007669"/>
    <property type="project" value="InterPro"/>
</dbReference>
<dbReference type="Pfam" id="PF00534">
    <property type="entry name" value="Glycos_transf_1"/>
    <property type="match status" value="1"/>
</dbReference>
<evidence type="ECO:0000259" key="2">
    <source>
        <dbReference type="Pfam" id="PF13579"/>
    </source>
</evidence>
<dbReference type="CDD" id="cd03801">
    <property type="entry name" value="GT4_PimA-like"/>
    <property type="match status" value="1"/>
</dbReference>
<dbReference type="InterPro" id="IPR001296">
    <property type="entry name" value="Glyco_trans_1"/>
</dbReference>
<sequence>MRIIIATGTYPPEVSGQATFVADIQRALQEKHIDCLVVTYADTTSSSGTVSAVARTPWRYLAYFHALSCQLNSDAIIYAQDLISSGIPAAFAKRRGVKMVVRIGGDFLWEKMVNRGSCTVPLRQYYEQPKNILERFILLLYRFVLRRADHIIFNTEWQQQLYIRQFRLPADKTSVVTNYEFQEEINQPQTGQQEIVYVGRLVPLKNVDKLIEAHQYTQSPYNLRIIGEGPDRPRLEKRSSNISNITFTGQVPHDQLGQHLQRAAYVVLPSLTDLSPNVLLEASSYHVPVLLTTEVGLSETIAQKYERIDPASIESIAQGLDKMNRATTRRVVVLRRDSDKIATKHLEIFRHL</sequence>
<dbReference type="AlphaFoldDB" id="A0A1G1Y7B9"/>
<feature type="domain" description="Glycosyl transferase family 1" evidence="1">
    <location>
        <begin position="180"/>
        <end position="323"/>
    </location>
</feature>
<evidence type="ECO:0000313" key="4">
    <source>
        <dbReference type="Proteomes" id="UP000178385"/>
    </source>
</evidence>
<evidence type="ECO:0008006" key="5">
    <source>
        <dbReference type="Google" id="ProtNLM"/>
    </source>
</evidence>
<dbReference type="Gene3D" id="3.40.50.2000">
    <property type="entry name" value="Glycogen Phosphorylase B"/>
    <property type="match status" value="2"/>
</dbReference>
<dbReference type="InterPro" id="IPR050194">
    <property type="entry name" value="Glycosyltransferase_grp1"/>
</dbReference>
<dbReference type="SUPFAM" id="SSF53756">
    <property type="entry name" value="UDP-Glycosyltransferase/glycogen phosphorylase"/>
    <property type="match status" value="1"/>
</dbReference>
<proteinExistence type="predicted"/>
<accession>A0A1G1Y7B9</accession>
<evidence type="ECO:0000313" key="3">
    <source>
        <dbReference type="EMBL" id="OGY47726.1"/>
    </source>
</evidence>
<dbReference type="PANTHER" id="PTHR45947:SF3">
    <property type="entry name" value="SULFOQUINOVOSYL TRANSFERASE SQD2"/>
    <property type="match status" value="1"/>
</dbReference>
<dbReference type="PANTHER" id="PTHR45947">
    <property type="entry name" value="SULFOQUINOVOSYL TRANSFERASE SQD2"/>
    <property type="match status" value="1"/>
</dbReference>
<gene>
    <name evidence="3" type="ORF">A2840_01035</name>
</gene>
<organism evidence="3 4">
    <name type="scientific">Candidatus Buchananbacteria bacterium RIFCSPHIGHO2_01_FULL_47_11b</name>
    <dbReference type="NCBI Taxonomy" id="1797537"/>
    <lineage>
        <taxon>Bacteria</taxon>
        <taxon>Candidatus Buchananiibacteriota</taxon>
    </lineage>
</organism>
<dbReference type="Proteomes" id="UP000178385">
    <property type="component" value="Unassembled WGS sequence"/>
</dbReference>
<protein>
    <recommendedName>
        <fullName evidence="5">Glycosyl transferase family 1 domain-containing protein</fullName>
    </recommendedName>
</protein>
<evidence type="ECO:0000259" key="1">
    <source>
        <dbReference type="Pfam" id="PF00534"/>
    </source>
</evidence>